<evidence type="ECO:0000313" key="2">
    <source>
        <dbReference type="EMBL" id="AWU95542.1"/>
    </source>
</evidence>
<proteinExistence type="predicted"/>
<dbReference type="KEGG" id="azm:DM194_14635"/>
<evidence type="ECO:0000313" key="3">
    <source>
        <dbReference type="Proteomes" id="UP000249605"/>
    </source>
</evidence>
<reference evidence="2 3" key="1">
    <citation type="submission" date="2018-06" db="EMBL/GenBank/DDBJ databases">
        <title>Complete genome sequencing of Azospirillum sp. M2T2B2.</title>
        <authorList>
            <person name="Heo J."/>
            <person name="Kim S.-J."/>
            <person name="Kwon S.-W."/>
            <person name="Anandham R."/>
        </authorList>
    </citation>
    <scope>NUCLEOTIDE SEQUENCE [LARGE SCALE GENOMIC DNA]</scope>
    <source>
        <strain evidence="2 3">M2T2B2</strain>
        <plasmid evidence="2 3">unnamed1</plasmid>
    </source>
</reference>
<dbReference type="Proteomes" id="UP000249605">
    <property type="component" value="Plasmid unnamed1"/>
</dbReference>
<dbReference type="RefSeq" id="WP_111068308.1">
    <property type="nucleotide sequence ID" value="NZ_CP029830.1"/>
</dbReference>
<keyword evidence="2" id="KW-0614">Plasmid</keyword>
<feature type="region of interest" description="Disordered" evidence="1">
    <location>
        <begin position="1"/>
        <end position="23"/>
    </location>
</feature>
<organism evidence="2 3">
    <name type="scientific">Azospirillum ramasamyi</name>
    <dbReference type="NCBI Taxonomy" id="682998"/>
    <lineage>
        <taxon>Bacteria</taxon>
        <taxon>Pseudomonadati</taxon>
        <taxon>Pseudomonadota</taxon>
        <taxon>Alphaproteobacteria</taxon>
        <taxon>Rhodospirillales</taxon>
        <taxon>Azospirillaceae</taxon>
        <taxon>Azospirillum</taxon>
    </lineage>
</organism>
<gene>
    <name evidence="2" type="ORF">DM194_14635</name>
</gene>
<sequence length="137" mass="14899">MINDDDPTQTPATLPTSPFPRVQLDRPTDAELASLTGRVDADRKPVVGLDDWHPVVQRYAFGGSDAFDIVLVGRSEQGRMQVTMPVSLLDLERGRAITFDGVYALGKQGTGSLPEGYLKQVIWGLEICGWDAGRKAA</sequence>
<dbReference type="AlphaFoldDB" id="A0A2U9S814"/>
<accession>A0A2U9S814</accession>
<name>A0A2U9S814_9PROT</name>
<dbReference type="EMBL" id="CP029830">
    <property type="protein sequence ID" value="AWU95542.1"/>
    <property type="molecule type" value="Genomic_DNA"/>
</dbReference>
<geneLocation type="plasmid" evidence="2 3">
    <name>unnamed1</name>
</geneLocation>
<keyword evidence="3" id="KW-1185">Reference proteome</keyword>
<protein>
    <submittedName>
        <fullName evidence="2">Uncharacterized protein</fullName>
    </submittedName>
</protein>
<evidence type="ECO:0000256" key="1">
    <source>
        <dbReference type="SAM" id="MobiDB-lite"/>
    </source>
</evidence>